<dbReference type="OrthoDB" id="5836119at2759"/>
<dbReference type="AlphaFoldDB" id="A0A8X7ZN80"/>
<organism evidence="1 2">
    <name type="scientific">Populus tomentosa</name>
    <name type="common">Chinese white poplar</name>
    <dbReference type="NCBI Taxonomy" id="118781"/>
    <lineage>
        <taxon>Eukaryota</taxon>
        <taxon>Viridiplantae</taxon>
        <taxon>Streptophyta</taxon>
        <taxon>Embryophyta</taxon>
        <taxon>Tracheophyta</taxon>
        <taxon>Spermatophyta</taxon>
        <taxon>Magnoliopsida</taxon>
        <taxon>eudicotyledons</taxon>
        <taxon>Gunneridae</taxon>
        <taxon>Pentapetalae</taxon>
        <taxon>rosids</taxon>
        <taxon>fabids</taxon>
        <taxon>Malpighiales</taxon>
        <taxon>Salicaceae</taxon>
        <taxon>Saliceae</taxon>
        <taxon>Populus</taxon>
    </lineage>
</organism>
<sequence length="98" mass="10892">MGKRYGKGHDWDQLLVQRRDWSRYWIAVAASTFFQWLRGCESAMAAGAEYDAAVEAGDGCVLVQNSDKNCDRGKICSGFENGDGKGSVRLTVGRRERV</sequence>
<gene>
    <name evidence="1" type="ORF">POTOM_023416</name>
</gene>
<accession>A0A8X7ZN80</accession>
<name>A0A8X7ZN80_POPTO</name>
<evidence type="ECO:0000313" key="1">
    <source>
        <dbReference type="EMBL" id="KAG6772020.1"/>
    </source>
</evidence>
<protein>
    <submittedName>
        <fullName evidence="1">Uncharacterized protein</fullName>
    </submittedName>
</protein>
<keyword evidence="2" id="KW-1185">Reference proteome</keyword>
<comment type="caution">
    <text evidence="1">The sequence shown here is derived from an EMBL/GenBank/DDBJ whole genome shotgun (WGS) entry which is preliminary data.</text>
</comment>
<dbReference type="Proteomes" id="UP000886885">
    <property type="component" value="Chromosome 6A"/>
</dbReference>
<reference evidence="1" key="1">
    <citation type="journal article" date="2020" name="bioRxiv">
        <title>Hybrid origin of Populus tomentosa Carr. identified through genome sequencing and phylogenomic analysis.</title>
        <authorList>
            <person name="An X."/>
            <person name="Gao K."/>
            <person name="Chen Z."/>
            <person name="Li J."/>
            <person name="Yang X."/>
            <person name="Yang X."/>
            <person name="Zhou J."/>
            <person name="Guo T."/>
            <person name="Zhao T."/>
            <person name="Huang S."/>
            <person name="Miao D."/>
            <person name="Khan W.U."/>
            <person name="Rao P."/>
            <person name="Ye M."/>
            <person name="Lei B."/>
            <person name="Liao W."/>
            <person name="Wang J."/>
            <person name="Ji L."/>
            <person name="Li Y."/>
            <person name="Guo B."/>
            <person name="Mustafa N.S."/>
            <person name="Li S."/>
            <person name="Yun Q."/>
            <person name="Keller S.R."/>
            <person name="Mao J."/>
            <person name="Zhang R."/>
            <person name="Strauss S.H."/>
        </authorList>
    </citation>
    <scope>NUCLEOTIDE SEQUENCE</scope>
    <source>
        <strain evidence="1">GM15</strain>
        <tissue evidence="1">Leaf</tissue>
    </source>
</reference>
<evidence type="ECO:0000313" key="2">
    <source>
        <dbReference type="Proteomes" id="UP000886885"/>
    </source>
</evidence>
<proteinExistence type="predicted"/>
<dbReference type="EMBL" id="JAAWWB010000011">
    <property type="protein sequence ID" value="KAG6772020.1"/>
    <property type="molecule type" value="Genomic_DNA"/>
</dbReference>